<evidence type="ECO:0000313" key="3">
    <source>
        <dbReference type="Proteomes" id="UP000053593"/>
    </source>
</evidence>
<feature type="region of interest" description="Disordered" evidence="1">
    <location>
        <begin position="41"/>
        <end position="70"/>
    </location>
</feature>
<name>A0A0D0CLV6_9AGAR</name>
<feature type="compositionally biased region" description="Low complexity" evidence="1">
    <location>
        <begin position="45"/>
        <end position="62"/>
    </location>
</feature>
<dbReference type="HOGENOM" id="CLU_2758035_0_0_1"/>
<accession>A0A0D0CLV6</accession>
<proteinExistence type="predicted"/>
<reference evidence="2 3" key="1">
    <citation type="submission" date="2014-04" db="EMBL/GenBank/DDBJ databases">
        <title>Evolutionary Origins and Diversification of the Mycorrhizal Mutualists.</title>
        <authorList>
            <consortium name="DOE Joint Genome Institute"/>
            <consortium name="Mycorrhizal Genomics Consortium"/>
            <person name="Kohler A."/>
            <person name="Kuo A."/>
            <person name="Nagy L.G."/>
            <person name="Floudas D."/>
            <person name="Copeland A."/>
            <person name="Barry K.W."/>
            <person name="Cichocki N."/>
            <person name="Veneault-Fourrey C."/>
            <person name="LaButti K."/>
            <person name="Lindquist E.A."/>
            <person name="Lipzen A."/>
            <person name="Lundell T."/>
            <person name="Morin E."/>
            <person name="Murat C."/>
            <person name="Riley R."/>
            <person name="Ohm R."/>
            <person name="Sun H."/>
            <person name="Tunlid A."/>
            <person name="Henrissat B."/>
            <person name="Grigoriev I.V."/>
            <person name="Hibbett D.S."/>
            <person name="Martin F."/>
        </authorList>
    </citation>
    <scope>NUCLEOTIDE SEQUENCE [LARGE SCALE GENOMIC DNA]</scope>
    <source>
        <strain evidence="2 3">FD-317 M1</strain>
    </source>
</reference>
<organism evidence="2 3">
    <name type="scientific">Collybiopsis luxurians FD-317 M1</name>
    <dbReference type="NCBI Taxonomy" id="944289"/>
    <lineage>
        <taxon>Eukaryota</taxon>
        <taxon>Fungi</taxon>
        <taxon>Dikarya</taxon>
        <taxon>Basidiomycota</taxon>
        <taxon>Agaricomycotina</taxon>
        <taxon>Agaricomycetes</taxon>
        <taxon>Agaricomycetidae</taxon>
        <taxon>Agaricales</taxon>
        <taxon>Marasmiineae</taxon>
        <taxon>Omphalotaceae</taxon>
        <taxon>Collybiopsis</taxon>
        <taxon>Collybiopsis luxurians</taxon>
    </lineage>
</organism>
<sequence length="70" mass="7243">MSIVSVITPTSSSAYPFFMLGTSNIQFRFFSVYVKHVHASSSKNPTAEPSSNASAAPTSTAPAAPPPTAP</sequence>
<evidence type="ECO:0000313" key="2">
    <source>
        <dbReference type="EMBL" id="KIK59552.1"/>
    </source>
</evidence>
<protein>
    <submittedName>
        <fullName evidence="2">Uncharacterized protein</fullName>
    </submittedName>
</protein>
<dbReference type="EMBL" id="KN834779">
    <property type="protein sequence ID" value="KIK59552.1"/>
    <property type="molecule type" value="Genomic_DNA"/>
</dbReference>
<dbReference type="AlphaFoldDB" id="A0A0D0CLV6"/>
<keyword evidence="3" id="KW-1185">Reference proteome</keyword>
<evidence type="ECO:0000256" key="1">
    <source>
        <dbReference type="SAM" id="MobiDB-lite"/>
    </source>
</evidence>
<dbReference type="Proteomes" id="UP000053593">
    <property type="component" value="Unassembled WGS sequence"/>
</dbReference>
<gene>
    <name evidence="2" type="ORF">GYMLUDRAFT_245228</name>
</gene>